<feature type="domain" description="C2H2-type" evidence="13">
    <location>
        <begin position="105"/>
        <end position="132"/>
    </location>
</feature>
<dbReference type="Proteomes" id="UP001445076">
    <property type="component" value="Unassembled WGS sequence"/>
</dbReference>
<keyword evidence="8" id="KW-0238">DNA-binding</keyword>
<feature type="compositionally biased region" description="Pro residues" evidence="12">
    <location>
        <begin position="487"/>
        <end position="496"/>
    </location>
</feature>
<dbReference type="GO" id="GO:0000981">
    <property type="term" value="F:DNA-binding transcription factor activity, RNA polymerase II-specific"/>
    <property type="evidence" value="ECO:0007669"/>
    <property type="project" value="TreeGrafter"/>
</dbReference>
<feature type="domain" description="C2H2-type" evidence="13">
    <location>
        <begin position="77"/>
        <end position="104"/>
    </location>
</feature>
<evidence type="ECO:0000256" key="11">
    <source>
        <dbReference type="PROSITE-ProRule" id="PRU00042"/>
    </source>
</evidence>
<evidence type="ECO:0000313" key="14">
    <source>
        <dbReference type="EMBL" id="KAK8724406.1"/>
    </source>
</evidence>
<keyword evidence="7" id="KW-0805">Transcription regulation</keyword>
<feature type="domain" description="C2H2-type" evidence="13">
    <location>
        <begin position="133"/>
        <end position="160"/>
    </location>
</feature>
<organism evidence="14 15">
    <name type="scientific">Cherax quadricarinatus</name>
    <name type="common">Australian red claw crayfish</name>
    <dbReference type="NCBI Taxonomy" id="27406"/>
    <lineage>
        <taxon>Eukaryota</taxon>
        <taxon>Metazoa</taxon>
        <taxon>Ecdysozoa</taxon>
        <taxon>Arthropoda</taxon>
        <taxon>Crustacea</taxon>
        <taxon>Multicrustacea</taxon>
        <taxon>Malacostraca</taxon>
        <taxon>Eumalacostraca</taxon>
        <taxon>Eucarida</taxon>
        <taxon>Decapoda</taxon>
        <taxon>Pleocyemata</taxon>
        <taxon>Astacidea</taxon>
        <taxon>Parastacoidea</taxon>
        <taxon>Parastacidae</taxon>
        <taxon>Cherax</taxon>
    </lineage>
</organism>
<dbReference type="AlphaFoldDB" id="A0AAW0W536"/>
<dbReference type="FunFam" id="3.30.160.60:FF:001119">
    <property type="entry name" value="zinc finger protein 408"/>
    <property type="match status" value="1"/>
</dbReference>
<feature type="domain" description="C2H2-type" evidence="13">
    <location>
        <begin position="161"/>
        <end position="188"/>
    </location>
</feature>
<dbReference type="InterPro" id="IPR013087">
    <property type="entry name" value="Znf_C2H2_type"/>
</dbReference>
<dbReference type="GO" id="GO:0008270">
    <property type="term" value="F:zinc ion binding"/>
    <property type="evidence" value="ECO:0007669"/>
    <property type="project" value="UniProtKB-KW"/>
</dbReference>
<sequence length="966" mass="104668">MAEHPPSMETQKVTTDVSNELRCDVCGREFDRRSRLDAHYKTHTGERPFSCPFCGKSFASKGNCNTHMRVHTRERPYQCPHCEKRFSQHGQLVIHIRRHTGEKPYVCTHCNKGFTCSKVLKIHVRTHTGEKPFQCEHCQKGFAAYANLVVHRRIHTRERPYACHLCGRAFEHSGNLSRHVRVHRVDSGVRCIPCGQVFSCDKDLVNHTAQHHPNEYAREDEADLEASLVSEPSTINLKDLEQFQPPTGFHCGLPPPSEPQLTILTPLEPAAAIETVPTAPPPEAEEEPALTGTCIVVSDSEDSGRESGGSTGYVTSPDQVFDRGTHQSPETNTKADETAVTIAESTVPVRLSSPVSQQEVLRETNTQMTYETPTPAPVFRMPPKKQQYPGGGRSTLSVLRAALSSQRLQAPTPGSLVVSQPAPQQLSTISSPSITLPSEPIFQPETSGPNSPHLNIHQLSLGHHTGPGSHISPAGLGTGPFLRPYPCNHPPGPEPQIPTADSNGTSSSLHYRSISTPHSSSTVDTNPLDLSQPPVSHGYNNPVTTESLPLNLCQRLGGSPVESYPGSYVAPQTSPSSHHLMTPHSNHLLAPALPSSPPQRSNILRRKSADVGHSDFKRNKSRKVAPPPLIPIHTPEKPAASVATSCHPQLPPPPPHPPPLLPPLPLPTPPQLPPQSTPQQPILPPLPASSIPSFTHHLCTTINTHTHTTPIQAVPIVVTPIHTKTIPTLPTPPSSTTSLPVRPNPIPPPCSKVENPDIIIETDPSKDKLTLLGNPVPLGASCLSDPYLGAPSPLESIRENIQRSLMSLMPGEHEAAGFKRKVETALVVLVGEAPMRQLGYPEKTAEQVLITILDMAGKTPCADVRVDELQRLKVNMRKFLEYGFPSRTSWEELGWNGKSIENIMENIVSWISRRHTVDLKLFGGGQLIGEGGGGGSGLLAANGATGIVPASDTDDFKHNGTPLKAS</sequence>
<dbReference type="PROSITE" id="PS00028">
    <property type="entry name" value="ZINC_FINGER_C2H2_1"/>
    <property type="match status" value="7"/>
</dbReference>
<dbReference type="InterPro" id="IPR036236">
    <property type="entry name" value="Znf_C2H2_sf"/>
</dbReference>
<feature type="region of interest" description="Disordered" evidence="12">
    <location>
        <begin position="368"/>
        <end position="393"/>
    </location>
</feature>
<reference evidence="14 15" key="1">
    <citation type="journal article" date="2024" name="BMC Genomics">
        <title>Genome assembly of redclaw crayfish (Cherax quadricarinatus) provides insights into its immune adaptation and hypoxia tolerance.</title>
        <authorList>
            <person name="Liu Z."/>
            <person name="Zheng J."/>
            <person name="Li H."/>
            <person name="Fang K."/>
            <person name="Wang S."/>
            <person name="He J."/>
            <person name="Zhou D."/>
            <person name="Weng S."/>
            <person name="Chi M."/>
            <person name="Gu Z."/>
            <person name="He J."/>
            <person name="Li F."/>
            <person name="Wang M."/>
        </authorList>
    </citation>
    <scope>NUCLEOTIDE SEQUENCE [LARGE SCALE GENOMIC DNA]</scope>
    <source>
        <strain evidence="14">ZL_2023a</strain>
    </source>
</reference>
<protein>
    <recommendedName>
        <fullName evidence="13">C2H2-type domain-containing protein</fullName>
    </recommendedName>
</protein>
<evidence type="ECO:0000256" key="6">
    <source>
        <dbReference type="ARBA" id="ARBA00022833"/>
    </source>
</evidence>
<dbReference type="FunFam" id="3.30.160.60:FF:000110">
    <property type="entry name" value="Zinc finger protein-like"/>
    <property type="match status" value="1"/>
</dbReference>
<proteinExistence type="predicted"/>
<feature type="region of interest" description="Disordered" evidence="12">
    <location>
        <begin position="299"/>
        <end position="335"/>
    </location>
</feature>
<feature type="region of interest" description="Disordered" evidence="12">
    <location>
        <begin position="407"/>
        <end position="543"/>
    </location>
</feature>
<dbReference type="FunFam" id="3.30.160.60:FF:000759">
    <property type="entry name" value="zinc finger protein 16"/>
    <property type="match status" value="1"/>
</dbReference>
<keyword evidence="10" id="KW-0539">Nucleus</keyword>
<keyword evidence="9" id="KW-0804">Transcription</keyword>
<comment type="caution">
    <text evidence="14">The sequence shown here is derived from an EMBL/GenBank/DDBJ whole genome shotgun (WGS) entry which is preliminary data.</text>
</comment>
<feature type="compositionally biased region" description="Pro residues" evidence="12">
    <location>
        <begin position="649"/>
        <end position="684"/>
    </location>
</feature>
<feature type="domain" description="C2H2-type" evidence="13">
    <location>
        <begin position="21"/>
        <end position="48"/>
    </location>
</feature>
<keyword evidence="3" id="KW-0479">Metal-binding</keyword>
<keyword evidence="6" id="KW-0862">Zinc</keyword>
<evidence type="ECO:0000256" key="8">
    <source>
        <dbReference type="ARBA" id="ARBA00023125"/>
    </source>
</evidence>
<evidence type="ECO:0000259" key="13">
    <source>
        <dbReference type="PROSITE" id="PS50157"/>
    </source>
</evidence>
<evidence type="ECO:0000256" key="12">
    <source>
        <dbReference type="SAM" id="MobiDB-lite"/>
    </source>
</evidence>
<keyword evidence="4" id="KW-0677">Repeat</keyword>
<evidence type="ECO:0000256" key="4">
    <source>
        <dbReference type="ARBA" id="ARBA00022737"/>
    </source>
</evidence>
<evidence type="ECO:0000256" key="9">
    <source>
        <dbReference type="ARBA" id="ARBA00023163"/>
    </source>
</evidence>
<evidence type="ECO:0000256" key="10">
    <source>
        <dbReference type="ARBA" id="ARBA00023242"/>
    </source>
</evidence>
<dbReference type="Pfam" id="PF13894">
    <property type="entry name" value="zf-C2H2_4"/>
    <property type="match status" value="1"/>
</dbReference>
<name>A0AAW0W536_CHEQU</name>
<feature type="region of interest" description="Disordered" evidence="12">
    <location>
        <begin position="568"/>
        <end position="684"/>
    </location>
</feature>
<dbReference type="PANTHER" id="PTHR46105:SF5">
    <property type="entry name" value="ZINC FINGER AND BTB DOMAIN-CONTAINING PROTEIN 44 ISOFORM X1"/>
    <property type="match status" value="1"/>
</dbReference>
<dbReference type="PANTHER" id="PTHR46105">
    <property type="entry name" value="AGAP004733-PA"/>
    <property type="match status" value="1"/>
</dbReference>
<dbReference type="FunFam" id="3.30.160.60:FF:000688">
    <property type="entry name" value="zinc finger protein 197 isoform X1"/>
    <property type="match status" value="1"/>
</dbReference>
<keyword evidence="5 11" id="KW-0863">Zinc-finger</keyword>
<feature type="compositionally biased region" description="Polar residues" evidence="12">
    <location>
        <begin position="499"/>
        <end position="529"/>
    </location>
</feature>
<feature type="domain" description="C2H2-type" evidence="13">
    <location>
        <begin position="189"/>
        <end position="217"/>
    </location>
</feature>
<dbReference type="GO" id="GO:0000978">
    <property type="term" value="F:RNA polymerase II cis-regulatory region sequence-specific DNA binding"/>
    <property type="evidence" value="ECO:0007669"/>
    <property type="project" value="TreeGrafter"/>
</dbReference>
<feature type="compositionally biased region" description="Low complexity" evidence="12">
    <location>
        <begin position="424"/>
        <end position="438"/>
    </location>
</feature>
<feature type="domain" description="C2H2-type" evidence="13">
    <location>
        <begin position="49"/>
        <end position="76"/>
    </location>
</feature>
<dbReference type="SUPFAM" id="SSF57667">
    <property type="entry name" value="beta-beta-alpha zinc fingers"/>
    <property type="match status" value="4"/>
</dbReference>
<dbReference type="InterPro" id="IPR050457">
    <property type="entry name" value="ZnFinger_BTB_dom_contain"/>
</dbReference>
<dbReference type="Gene3D" id="3.30.160.60">
    <property type="entry name" value="Classic Zinc Finger"/>
    <property type="match status" value="6"/>
</dbReference>
<evidence type="ECO:0000256" key="2">
    <source>
        <dbReference type="ARBA" id="ARBA00004123"/>
    </source>
</evidence>
<evidence type="ECO:0000256" key="1">
    <source>
        <dbReference type="ARBA" id="ARBA00003767"/>
    </source>
</evidence>
<evidence type="ECO:0000256" key="3">
    <source>
        <dbReference type="ARBA" id="ARBA00022723"/>
    </source>
</evidence>
<feature type="compositionally biased region" description="Basic and acidic residues" evidence="12">
    <location>
        <begin position="607"/>
        <end position="618"/>
    </location>
</feature>
<keyword evidence="15" id="KW-1185">Reference proteome</keyword>
<accession>A0AAW0W536</accession>
<dbReference type="SMART" id="SM00355">
    <property type="entry name" value="ZnF_C2H2"/>
    <property type="match status" value="7"/>
</dbReference>
<evidence type="ECO:0000256" key="7">
    <source>
        <dbReference type="ARBA" id="ARBA00023015"/>
    </source>
</evidence>
<feature type="compositionally biased region" description="Polar residues" evidence="12">
    <location>
        <begin position="570"/>
        <end position="585"/>
    </location>
</feature>
<comment type="subcellular location">
    <subcellularLocation>
        <location evidence="2">Nucleus</location>
    </subcellularLocation>
</comment>
<evidence type="ECO:0000256" key="5">
    <source>
        <dbReference type="ARBA" id="ARBA00022771"/>
    </source>
</evidence>
<dbReference type="Pfam" id="PF00096">
    <property type="entry name" value="zf-C2H2"/>
    <property type="match status" value="4"/>
</dbReference>
<evidence type="ECO:0000313" key="15">
    <source>
        <dbReference type="Proteomes" id="UP001445076"/>
    </source>
</evidence>
<dbReference type="PROSITE" id="PS50157">
    <property type="entry name" value="ZINC_FINGER_C2H2_2"/>
    <property type="match status" value="7"/>
</dbReference>
<comment type="function">
    <text evidence="1">May be involved in transcriptional regulation.</text>
</comment>
<dbReference type="GO" id="GO:0005634">
    <property type="term" value="C:nucleus"/>
    <property type="evidence" value="ECO:0007669"/>
    <property type="project" value="UniProtKB-SubCell"/>
</dbReference>
<gene>
    <name evidence="14" type="ORF">OTU49_011055</name>
</gene>
<feature type="compositionally biased region" description="Polar residues" evidence="12">
    <location>
        <begin position="444"/>
        <end position="453"/>
    </location>
</feature>
<dbReference type="EMBL" id="JARKIK010000085">
    <property type="protein sequence ID" value="KAK8724406.1"/>
    <property type="molecule type" value="Genomic_DNA"/>
</dbReference>
<dbReference type="FunFam" id="3.30.160.60:FF:000912">
    <property type="entry name" value="Zinc finger protein 660"/>
    <property type="match status" value="1"/>
</dbReference>